<evidence type="ECO:0000259" key="8">
    <source>
        <dbReference type="PROSITE" id="PS51192"/>
    </source>
</evidence>
<dbReference type="InterPro" id="IPR014001">
    <property type="entry name" value="Helicase_ATP-bd"/>
</dbReference>
<evidence type="ECO:0000256" key="1">
    <source>
        <dbReference type="ARBA" id="ARBA00022741"/>
    </source>
</evidence>
<dbReference type="InterPro" id="IPR011545">
    <property type="entry name" value="DEAD/DEAH_box_helicase_dom"/>
</dbReference>
<evidence type="ECO:0000313" key="11">
    <source>
        <dbReference type="Proteomes" id="UP001061958"/>
    </source>
</evidence>
<evidence type="ECO:0000256" key="2">
    <source>
        <dbReference type="ARBA" id="ARBA00022763"/>
    </source>
</evidence>
<dbReference type="GO" id="GO:0003678">
    <property type="term" value="F:DNA helicase activity"/>
    <property type="evidence" value="ECO:0007669"/>
    <property type="project" value="TreeGrafter"/>
</dbReference>
<name>A0A9C7PZJ5_9RHOD</name>
<dbReference type="Pfam" id="PF00271">
    <property type="entry name" value="Helicase_C"/>
    <property type="match status" value="1"/>
</dbReference>
<evidence type="ECO:0000259" key="9">
    <source>
        <dbReference type="PROSITE" id="PS51194"/>
    </source>
</evidence>
<dbReference type="CDD" id="cd17991">
    <property type="entry name" value="DEXHc_TRCF"/>
    <property type="match status" value="1"/>
</dbReference>
<dbReference type="InterPro" id="IPR047112">
    <property type="entry name" value="RecG/Mfd"/>
</dbReference>
<dbReference type="InterPro" id="IPR037235">
    <property type="entry name" value="TRCF-like_C_D7"/>
</dbReference>
<feature type="domain" description="Helicase ATP-binding" evidence="8">
    <location>
        <begin position="267"/>
        <end position="430"/>
    </location>
</feature>
<dbReference type="Gene3D" id="2.40.10.170">
    <property type="match status" value="1"/>
</dbReference>
<reference evidence="10" key="1">
    <citation type="journal article" date="2022" name="Proc. Natl. Acad. Sci. U.S.A.">
        <title>Life cycle and functional genomics of the unicellular red alga Galdieria for elucidating algal and plant evolution and industrial use.</title>
        <authorList>
            <person name="Hirooka S."/>
            <person name="Itabashi T."/>
            <person name="Ichinose T.M."/>
            <person name="Onuma R."/>
            <person name="Fujiwara T."/>
            <person name="Yamashita S."/>
            <person name="Jong L.W."/>
            <person name="Tomita R."/>
            <person name="Iwane A.H."/>
            <person name="Miyagishima S.Y."/>
        </authorList>
    </citation>
    <scope>NUCLEOTIDE SEQUENCE</scope>
    <source>
        <strain evidence="10">NBRC 102759</strain>
    </source>
</reference>
<dbReference type="PANTHER" id="PTHR47964:SF1">
    <property type="entry name" value="ATP-DEPENDENT DNA HELICASE HOMOLOG RECG, CHLOROPLASTIC"/>
    <property type="match status" value="1"/>
</dbReference>
<keyword evidence="5" id="KW-0067">ATP-binding</keyword>
<dbReference type="SMART" id="SM00982">
    <property type="entry name" value="TRCF"/>
    <property type="match status" value="1"/>
</dbReference>
<dbReference type="GO" id="GO:0016787">
    <property type="term" value="F:hydrolase activity"/>
    <property type="evidence" value="ECO:0007669"/>
    <property type="project" value="UniProtKB-KW"/>
</dbReference>
<dbReference type="OrthoDB" id="1718at2759"/>
<keyword evidence="11" id="KW-1185">Reference proteome</keyword>
<dbReference type="GO" id="GO:0005524">
    <property type="term" value="F:ATP binding"/>
    <property type="evidence" value="ECO:0007669"/>
    <property type="project" value="UniProtKB-KW"/>
</dbReference>
<dbReference type="SUPFAM" id="SSF141259">
    <property type="entry name" value="CarD-like"/>
    <property type="match status" value="1"/>
</dbReference>
<keyword evidence="6" id="KW-0238">DNA-binding</keyword>
<organism evidence="10 11">
    <name type="scientific">Galdieria partita</name>
    <dbReference type="NCBI Taxonomy" id="83374"/>
    <lineage>
        <taxon>Eukaryota</taxon>
        <taxon>Rhodophyta</taxon>
        <taxon>Bangiophyceae</taxon>
        <taxon>Galdieriales</taxon>
        <taxon>Galdieriaceae</taxon>
        <taxon>Galdieria</taxon>
    </lineage>
</organism>
<dbReference type="Gene3D" id="3.90.1150.50">
    <property type="entry name" value="Transcription-repair-coupling factor, D7 domain"/>
    <property type="match status" value="1"/>
</dbReference>
<dbReference type="AlphaFoldDB" id="A0A9C7PZJ5"/>
<evidence type="ECO:0000256" key="5">
    <source>
        <dbReference type="ARBA" id="ARBA00022840"/>
    </source>
</evidence>
<dbReference type="PROSITE" id="PS51194">
    <property type="entry name" value="HELICASE_CTER"/>
    <property type="match status" value="1"/>
</dbReference>
<evidence type="ECO:0008006" key="12">
    <source>
        <dbReference type="Google" id="ProtNLM"/>
    </source>
</evidence>
<dbReference type="InterPro" id="IPR005118">
    <property type="entry name" value="TRCF_C"/>
</dbReference>
<dbReference type="SMART" id="SM01058">
    <property type="entry name" value="CarD_TRCF"/>
    <property type="match status" value="1"/>
</dbReference>
<dbReference type="Pfam" id="PF03461">
    <property type="entry name" value="TRCF"/>
    <property type="match status" value="1"/>
</dbReference>
<keyword evidence="2" id="KW-0227">DNA damage</keyword>
<keyword evidence="1" id="KW-0547">Nucleotide-binding</keyword>
<dbReference type="SMART" id="SM00490">
    <property type="entry name" value="HELICc"/>
    <property type="match status" value="1"/>
</dbReference>
<dbReference type="GO" id="GO:0003677">
    <property type="term" value="F:DNA binding"/>
    <property type="evidence" value="ECO:0007669"/>
    <property type="project" value="UniProtKB-KW"/>
</dbReference>
<gene>
    <name evidence="10" type="ORF">GpartN1_g4830.t1</name>
</gene>
<dbReference type="SMART" id="SM00487">
    <property type="entry name" value="DEXDc"/>
    <property type="match status" value="1"/>
</dbReference>
<dbReference type="GO" id="GO:0006281">
    <property type="term" value="P:DNA repair"/>
    <property type="evidence" value="ECO:0007669"/>
    <property type="project" value="UniProtKB-KW"/>
</dbReference>
<evidence type="ECO:0000256" key="6">
    <source>
        <dbReference type="ARBA" id="ARBA00023125"/>
    </source>
</evidence>
<sequence>MSSSWCWNKEAIIFGFVLYQYDSKLSTRYFSKESFSRHFQCSRCKVVRYNKDSPKLPTKPTFRLFMQNTNSMKQHTTVYDSHDKADAITDNMSTKMDSDQKEEPLSWKQMETDRATPGLSILPGDYVVHMKFGVGIFKGTEYKSKDNVIHREYFVVQYKDGKLNIPVERANEIHRFRSREAVAAQRVRAPRLDSLRKNSNWEKRKRKALASIDKLAVDIVKLYAVRTEQKRPRYPADDSLQAKFIQSIPFELTPDQRACMEDVRRDMCERDSPMDRLICGDVGFGKTEVAMQAIFRAFRARKQVAFICPTTVLASQHYRTLQSRMQDFGVKVALLSRHFPKRMKERRQLYDELALGHIDVLVGTQSLLSSKLEFAKLSLLVIDEEQWLGVNQKERLKTISTCIDVLTLSATPIPRTLHMAVGNIRDMSLIMTPPMGRLAVENFVLAFDDPLVDSHIGKELSRKGQVYIVCPRIADIDRIGLMIKQKFPYHRILYADGTMKDVEDRILSFSLHEYDILISTCIIEAGVDIPDANTVIVYRATSFGLSQLYQIRGRVGRSQVQAYAIFTFDPTVEMTNEATERLKALEQFSSLGSGYEVANRDLEIRGPGSLIGIEQSGEVGSIGFEMYMNLLRNTLDRLRGKLVPVVEDCEVNVTLPTYIPESYIKVESERMAAYRTLGQVTNIKEMDWLENIWKDNYGECPSSVTFLFQVSRIQLLARKVGISSIQIEEDFVQIVVEMEKLTWDCLCATVAKSLEKNSTILECLRSFVLIREEKETDRLGKNITGIRSLLRSTMIANLNDPNKVLHSLLQVLQNMASVAEKIRFQEFHSE</sequence>
<keyword evidence="3" id="KW-0378">Hydrolase</keyword>
<keyword evidence="7" id="KW-0234">DNA repair</keyword>
<dbReference type="Gene3D" id="3.40.50.300">
    <property type="entry name" value="P-loop containing nucleotide triphosphate hydrolases"/>
    <property type="match status" value="2"/>
</dbReference>
<evidence type="ECO:0000313" key="10">
    <source>
        <dbReference type="EMBL" id="GJQ13039.1"/>
    </source>
</evidence>
<dbReference type="Pfam" id="PF00270">
    <property type="entry name" value="DEAD"/>
    <property type="match status" value="1"/>
</dbReference>
<evidence type="ECO:0000256" key="3">
    <source>
        <dbReference type="ARBA" id="ARBA00022801"/>
    </source>
</evidence>
<evidence type="ECO:0000256" key="7">
    <source>
        <dbReference type="ARBA" id="ARBA00023204"/>
    </source>
</evidence>
<keyword evidence="4" id="KW-0347">Helicase</keyword>
<dbReference type="InterPro" id="IPR036101">
    <property type="entry name" value="CarD-like/TRCF_RID_sf"/>
</dbReference>
<dbReference type="SUPFAM" id="SSF52540">
    <property type="entry name" value="P-loop containing nucleoside triphosphate hydrolases"/>
    <property type="match status" value="2"/>
</dbReference>
<accession>A0A9C7PZJ5</accession>
<comment type="caution">
    <text evidence="10">The sequence shown here is derived from an EMBL/GenBank/DDBJ whole genome shotgun (WGS) entry which is preliminary data.</text>
</comment>
<dbReference type="EMBL" id="BQMJ01000039">
    <property type="protein sequence ID" value="GJQ13039.1"/>
    <property type="molecule type" value="Genomic_DNA"/>
</dbReference>
<reference evidence="10" key="2">
    <citation type="submission" date="2022-01" db="EMBL/GenBank/DDBJ databases">
        <authorList>
            <person name="Hirooka S."/>
            <person name="Miyagishima S.Y."/>
        </authorList>
    </citation>
    <scope>NUCLEOTIDE SEQUENCE</scope>
    <source>
        <strain evidence="10">NBRC 102759</strain>
    </source>
</reference>
<dbReference type="Proteomes" id="UP001061958">
    <property type="component" value="Unassembled WGS sequence"/>
</dbReference>
<dbReference type="InterPro" id="IPR003711">
    <property type="entry name" value="CarD-like/TRCF_RID"/>
</dbReference>
<dbReference type="PANTHER" id="PTHR47964">
    <property type="entry name" value="ATP-DEPENDENT DNA HELICASE HOMOLOG RECG, CHLOROPLASTIC"/>
    <property type="match status" value="1"/>
</dbReference>
<dbReference type="PROSITE" id="PS51192">
    <property type="entry name" value="HELICASE_ATP_BIND_1"/>
    <property type="match status" value="1"/>
</dbReference>
<dbReference type="InterPro" id="IPR027417">
    <property type="entry name" value="P-loop_NTPase"/>
</dbReference>
<dbReference type="InterPro" id="IPR001650">
    <property type="entry name" value="Helicase_C-like"/>
</dbReference>
<protein>
    <recommendedName>
        <fullName evidence="12">Transcription-repair coupling factor</fullName>
    </recommendedName>
</protein>
<evidence type="ECO:0000256" key="4">
    <source>
        <dbReference type="ARBA" id="ARBA00022806"/>
    </source>
</evidence>
<proteinExistence type="predicted"/>
<feature type="domain" description="Helicase C-terminal" evidence="9">
    <location>
        <begin position="451"/>
        <end position="603"/>
    </location>
</feature>
<dbReference type="SUPFAM" id="SSF143517">
    <property type="entry name" value="TRCF domain-like"/>
    <property type="match status" value="1"/>
</dbReference>
<dbReference type="Pfam" id="PF02559">
    <property type="entry name" value="CarD_TRCF_RID"/>
    <property type="match status" value="1"/>
</dbReference>